<evidence type="ECO:0000313" key="1">
    <source>
        <dbReference type="EMBL" id="KKK72742.1"/>
    </source>
</evidence>
<comment type="caution">
    <text evidence="1">The sequence shown here is derived from an EMBL/GenBank/DDBJ whole genome shotgun (WGS) entry which is preliminary data.</text>
</comment>
<protein>
    <submittedName>
        <fullName evidence="1">Uncharacterized protein</fullName>
    </submittedName>
</protein>
<feature type="non-terminal residue" evidence="1">
    <location>
        <position position="140"/>
    </location>
</feature>
<sequence>MSAVLTPKELQEFQARDERLGVPNTRLYAFITSLQGQLMIAGVLAKTQSEIIGDYHDKLERIEELNTAQREQLAHEVANRKEQVRRKRRGAEIKTKLLGHSRKRVVDLEKVLNEAPHYDTCITQLGTERDYPCNCFVNIL</sequence>
<accession>A0A0F8XUE0</accession>
<reference evidence="1" key="1">
    <citation type="journal article" date="2015" name="Nature">
        <title>Complex archaea that bridge the gap between prokaryotes and eukaryotes.</title>
        <authorList>
            <person name="Spang A."/>
            <person name="Saw J.H."/>
            <person name="Jorgensen S.L."/>
            <person name="Zaremba-Niedzwiedzka K."/>
            <person name="Martijn J."/>
            <person name="Lind A.E."/>
            <person name="van Eijk R."/>
            <person name="Schleper C."/>
            <person name="Guy L."/>
            <person name="Ettema T.J."/>
        </authorList>
    </citation>
    <scope>NUCLEOTIDE SEQUENCE</scope>
</reference>
<dbReference type="EMBL" id="LAZR01057105">
    <property type="protein sequence ID" value="KKK72742.1"/>
    <property type="molecule type" value="Genomic_DNA"/>
</dbReference>
<name>A0A0F8XUE0_9ZZZZ</name>
<organism evidence="1">
    <name type="scientific">marine sediment metagenome</name>
    <dbReference type="NCBI Taxonomy" id="412755"/>
    <lineage>
        <taxon>unclassified sequences</taxon>
        <taxon>metagenomes</taxon>
        <taxon>ecological metagenomes</taxon>
    </lineage>
</organism>
<gene>
    <name evidence="1" type="ORF">LCGC14_2900800</name>
</gene>
<dbReference type="AlphaFoldDB" id="A0A0F8XUE0"/>
<proteinExistence type="predicted"/>